<dbReference type="Gene3D" id="1.20.58.1030">
    <property type="match status" value="1"/>
</dbReference>
<name>A0A7L9FHA8_9CREN</name>
<dbReference type="KEGG" id="thel:IG193_05050"/>
<dbReference type="Pfam" id="PF05916">
    <property type="entry name" value="Sld5"/>
    <property type="match status" value="1"/>
</dbReference>
<dbReference type="InParanoid" id="A0A7L9FHA8"/>
<protein>
    <submittedName>
        <fullName evidence="2">DNA replication complex GINS family protein</fullName>
    </submittedName>
</protein>
<organism evidence="2 3">
    <name type="scientific">Infirmifilum lucidum</name>
    <dbReference type="NCBI Taxonomy" id="2776706"/>
    <lineage>
        <taxon>Archaea</taxon>
        <taxon>Thermoproteota</taxon>
        <taxon>Thermoprotei</taxon>
        <taxon>Thermofilales</taxon>
        <taxon>Thermofilaceae</taxon>
        <taxon>Infirmifilum</taxon>
    </lineage>
</organism>
<accession>A0A7L9FHA8</accession>
<evidence type="ECO:0000313" key="3">
    <source>
        <dbReference type="Proteomes" id="UP000594121"/>
    </source>
</evidence>
<dbReference type="RefSeq" id="WP_192818127.1">
    <property type="nucleotide sequence ID" value="NZ_CP062310.1"/>
</dbReference>
<keyword evidence="3" id="KW-1185">Reference proteome</keyword>
<dbReference type="Proteomes" id="UP000594121">
    <property type="component" value="Chromosome"/>
</dbReference>
<reference evidence="2 3" key="1">
    <citation type="submission" date="2020-10" db="EMBL/GenBank/DDBJ databases">
        <title>Thermofilum lucidum 3507LT sp. nov. a novel member of Thermofilaceae family isolated from Chile hot spring, and proposal of description order Thermofilales.</title>
        <authorList>
            <person name="Zayulina K.S."/>
            <person name="Elcheninov A.G."/>
            <person name="Toshchakov S.V."/>
            <person name="Kublanov I.V."/>
        </authorList>
    </citation>
    <scope>NUCLEOTIDE SEQUENCE [LARGE SCALE GENOMIC DNA]</scope>
    <source>
        <strain evidence="2 3">3507LT</strain>
    </source>
</reference>
<evidence type="ECO:0000313" key="2">
    <source>
        <dbReference type="EMBL" id="QOJ78155.1"/>
    </source>
</evidence>
<sequence>MLKVGSSGIDIVIIPELIETLLYSSVEVPLTVVRESKENIAGLELKLKPGMKLKLQYIYARELIGKGLAQVDVESLPGVQALRKMCWNEEKSEGLLPLEEGFYVKLSLYVAHLRSEVERGNNSKEAELRLIRTAVSDLISLRLNKIVKLAASSKHVDREKMKNMTFEEQVLYSQLCNMISSWTDSMKKLVGVV</sequence>
<dbReference type="GeneID" id="59149240"/>
<dbReference type="CDD" id="cd11714">
    <property type="entry name" value="GINS_A_archaea"/>
    <property type="match status" value="1"/>
</dbReference>
<feature type="domain" description="GINS subunit" evidence="1">
    <location>
        <begin position="88"/>
        <end position="186"/>
    </location>
</feature>
<gene>
    <name evidence="2" type="ORF">IG193_05050</name>
</gene>
<proteinExistence type="predicted"/>
<dbReference type="InterPro" id="IPR021151">
    <property type="entry name" value="GINS_A"/>
</dbReference>
<evidence type="ECO:0000259" key="1">
    <source>
        <dbReference type="Pfam" id="PF05916"/>
    </source>
</evidence>
<dbReference type="EMBL" id="CP062310">
    <property type="protein sequence ID" value="QOJ78155.1"/>
    <property type="molecule type" value="Genomic_DNA"/>
</dbReference>
<dbReference type="AlphaFoldDB" id="A0A7L9FHA8"/>